<name>A0A1I2RUP3_9CORY</name>
<reference evidence="2 3" key="1">
    <citation type="submission" date="2016-10" db="EMBL/GenBank/DDBJ databases">
        <authorList>
            <person name="de Groot N.N."/>
        </authorList>
    </citation>
    <scope>NUCLEOTIDE SEQUENCE [LARGE SCALE GENOMIC DNA]</scope>
    <source>
        <strain>J11</strain>
        <strain evidence="3">PG 39</strain>
    </source>
</reference>
<evidence type="ECO:0000313" key="3">
    <source>
        <dbReference type="Proteomes" id="UP000199065"/>
    </source>
</evidence>
<dbReference type="EMBL" id="FOPJ01000004">
    <property type="protein sequence ID" value="SFG44262.1"/>
    <property type="molecule type" value="Genomic_DNA"/>
</dbReference>
<keyword evidence="3" id="KW-1185">Reference proteome</keyword>
<dbReference type="RefSeq" id="WP_092284876.1">
    <property type="nucleotide sequence ID" value="NZ_FOPJ01000004.1"/>
</dbReference>
<dbReference type="InterPro" id="IPR027417">
    <property type="entry name" value="P-loop_NTPase"/>
</dbReference>
<dbReference type="PROSITE" id="PS00675">
    <property type="entry name" value="SIGMA54_INTERACT_1"/>
    <property type="match status" value="1"/>
</dbReference>
<evidence type="ECO:0000256" key="1">
    <source>
        <dbReference type="SAM" id="MobiDB-lite"/>
    </source>
</evidence>
<dbReference type="InterPro" id="IPR025662">
    <property type="entry name" value="Sigma_54_int_dom_ATP-bd_1"/>
</dbReference>
<dbReference type="STRING" id="185761.SAMN05660282_00906"/>
<dbReference type="AlphaFoldDB" id="A0A1I2RUP3"/>
<dbReference type="OrthoDB" id="3237545at2"/>
<protein>
    <recommendedName>
        <fullName evidence="4">Uridine kinase</fullName>
    </recommendedName>
</protein>
<accession>A0A1I2RUP3</accession>
<feature type="region of interest" description="Disordered" evidence="1">
    <location>
        <begin position="37"/>
        <end position="62"/>
    </location>
</feature>
<dbReference type="SUPFAM" id="SSF52540">
    <property type="entry name" value="P-loop containing nucleoside triphosphate hydrolases"/>
    <property type="match status" value="1"/>
</dbReference>
<dbReference type="Gene3D" id="3.40.50.300">
    <property type="entry name" value="P-loop containing nucleotide triphosphate hydrolases"/>
    <property type="match status" value="1"/>
</dbReference>
<evidence type="ECO:0000313" key="2">
    <source>
        <dbReference type="EMBL" id="SFG44262.1"/>
    </source>
</evidence>
<dbReference type="Proteomes" id="UP000199065">
    <property type="component" value="Unassembled WGS sequence"/>
</dbReference>
<proteinExistence type="predicted"/>
<evidence type="ECO:0008006" key="4">
    <source>
        <dbReference type="Google" id="ProtNLM"/>
    </source>
</evidence>
<sequence>MFIILIDGQSGAGKTTYAQGLYERLLREHPDTLNNLSIPHDPWAAGSCGNPPTPEPLNTSQGDEPELQLIHLDDFYPGWGGLQAATRMLADTVLDPVAPGYRRWDWHNDQPGEWVSLKPQVSMIIEGSGSLSRDTLRAARQLTPEVLTIRITGDEELRRHRALTRDPFYEPFWEMWAEQEAAHHSGEGKTPADIELHITDTQGPC</sequence>
<organism evidence="2 3">
    <name type="scientific">Corynebacterium spheniscorum</name>
    <dbReference type="NCBI Taxonomy" id="185761"/>
    <lineage>
        <taxon>Bacteria</taxon>
        <taxon>Bacillati</taxon>
        <taxon>Actinomycetota</taxon>
        <taxon>Actinomycetes</taxon>
        <taxon>Mycobacteriales</taxon>
        <taxon>Corynebacteriaceae</taxon>
        <taxon>Corynebacterium</taxon>
    </lineage>
</organism>
<gene>
    <name evidence="2" type="ORF">SAMN05660282_00906</name>
</gene>